<dbReference type="GO" id="GO:0006310">
    <property type="term" value="P:DNA recombination"/>
    <property type="evidence" value="ECO:0007669"/>
    <property type="project" value="UniProtKB-KW"/>
</dbReference>
<keyword evidence="2" id="KW-0233">DNA recombination</keyword>
<dbReference type="InterPro" id="IPR010998">
    <property type="entry name" value="Integrase_recombinase_N"/>
</dbReference>
<dbReference type="Gene3D" id="1.10.443.10">
    <property type="entry name" value="Intergrase catalytic core"/>
    <property type="match status" value="1"/>
</dbReference>
<dbReference type="PANTHER" id="PTHR34605:SF3">
    <property type="entry name" value="P CELL-TYPE AGGLUTINATION PROTEIN MAP4-LIKE-RELATED"/>
    <property type="match status" value="1"/>
</dbReference>
<dbReference type="PANTHER" id="PTHR34605">
    <property type="entry name" value="PHAGE_INTEGRASE DOMAIN-CONTAINING PROTEIN"/>
    <property type="match status" value="1"/>
</dbReference>
<sequence length="394" mass="42443">MTAVPPPHELVAVDDSAPVVLDGVLVDDRAGATPSPVLDLRSFVARSTVSDPERVAELAFALAQAEGFYDAALAESTRASYETGWRHFTAWCARFGFTPLPAEPEVIALYLGAYVEPSDWKPSTVDGRIAAIAHAHAEHGLPSPTANLPMRRIQRGIRRKLKHRPRGKAAARLQLAITLLKALELPNDKGRLRHPIALLRDRALILTTYAAALRRAEVVALNLPDIRVTAVGLELDIRSSKGDQEGRGFTAVLERTPHQPDLCPVTAVLAWLDAIGMRHLVGAAHFPEAHVPAFYPVTAHGTVRSSRLTAQHLWRLVKATAEAAGLEPEAVADLGAHSLRRGLPSDAEDAGLSWFEITRLLRHRNRATSQVYVEGGGGAHPTPFGAVVAGAEAT</sequence>
<evidence type="ECO:0000313" key="4">
    <source>
        <dbReference type="EMBL" id="REH31091.1"/>
    </source>
</evidence>
<dbReference type="InterPro" id="IPR013762">
    <property type="entry name" value="Integrase-like_cat_sf"/>
</dbReference>
<dbReference type="Gene3D" id="1.10.150.130">
    <property type="match status" value="1"/>
</dbReference>
<accession>A0A3E0GWJ3</accession>
<evidence type="ECO:0000256" key="1">
    <source>
        <dbReference type="ARBA" id="ARBA00023125"/>
    </source>
</evidence>
<dbReference type="InterPro" id="IPR011010">
    <property type="entry name" value="DNA_brk_join_enz"/>
</dbReference>
<evidence type="ECO:0000313" key="5">
    <source>
        <dbReference type="Proteomes" id="UP000256269"/>
    </source>
</evidence>
<dbReference type="GO" id="GO:0015074">
    <property type="term" value="P:DNA integration"/>
    <property type="evidence" value="ECO:0007669"/>
    <property type="project" value="InterPro"/>
</dbReference>
<keyword evidence="1" id="KW-0238">DNA-binding</keyword>
<dbReference type="InterPro" id="IPR052925">
    <property type="entry name" value="Phage_Integrase-like_Recomb"/>
</dbReference>
<dbReference type="AlphaFoldDB" id="A0A3E0GWJ3"/>
<organism evidence="4 5">
    <name type="scientific">Kutzneria buriramensis</name>
    <dbReference type="NCBI Taxonomy" id="1045776"/>
    <lineage>
        <taxon>Bacteria</taxon>
        <taxon>Bacillati</taxon>
        <taxon>Actinomycetota</taxon>
        <taxon>Actinomycetes</taxon>
        <taxon>Pseudonocardiales</taxon>
        <taxon>Pseudonocardiaceae</taxon>
        <taxon>Kutzneria</taxon>
    </lineage>
</organism>
<dbReference type="SUPFAM" id="SSF56349">
    <property type="entry name" value="DNA breaking-rejoining enzymes"/>
    <property type="match status" value="1"/>
</dbReference>
<comment type="caution">
    <text evidence="4">The sequence shown here is derived from an EMBL/GenBank/DDBJ whole genome shotgun (WGS) entry which is preliminary data.</text>
</comment>
<gene>
    <name evidence="4" type="ORF">BCF44_122114</name>
</gene>
<dbReference type="SUPFAM" id="SSF47823">
    <property type="entry name" value="lambda integrase-like, N-terminal domain"/>
    <property type="match status" value="1"/>
</dbReference>
<evidence type="ECO:0000259" key="3">
    <source>
        <dbReference type="PROSITE" id="PS51898"/>
    </source>
</evidence>
<evidence type="ECO:0000256" key="2">
    <source>
        <dbReference type="ARBA" id="ARBA00023172"/>
    </source>
</evidence>
<name>A0A3E0GWJ3_9PSEU</name>
<keyword evidence="5" id="KW-1185">Reference proteome</keyword>
<dbReference type="Proteomes" id="UP000256269">
    <property type="component" value="Unassembled WGS sequence"/>
</dbReference>
<dbReference type="Pfam" id="PF00589">
    <property type="entry name" value="Phage_integrase"/>
    <property type="match status" value="1"/>
</dbReference>
<dbReference type="GO" id="GO:0003677">
    <property type="term" value="F:DNA binding"/>
    <property type="evidence" value="ECO:0007669"/>
    <property type="project" value="UniProtKB-KW"/>
</dbReference>
<dbReference type="EMBL" id="QUNO01000022">
    <property type="protein sequence ID" value="REH31091.1"/>
    <property type="molecule type" value="Genomic_DNA"/>
</dbReference>
<dbReference type="OrthoDB" id="9815875at2"/>
<proteinExistence type="predicted"/>
<dbReference type="PROSITE" id="PS51898">
    <property type="entry name" value="TYR_RECOMBINASE"/>
    <property type="match status" value="1"/>
</dbReference>
<protein>
    <submittedName>
        <fullName evidence="4">Site-specific recombinase XerD</fullName>
    </submittedName>
</protein>
<dbReference type="RefSeq" id="WP_147328899.1">
    <property type="nucleotide sequence ID" value="NZ_CP144376.1"/>
</dbReference>
<reference evidence="4 5" key="1">
    <citation type="submission" date="2018-08" db="EMBL/GenBank/DDBJ databases">
        <title>Genomic Encyclopedia of Archaeal and Bacterial Type Strains, Phase II (KMG-II): from individual species to whole genera.</title>
        <authorList>
            <person name="Goeker M."/>
        </authorList>
    </citation>
    <scope>NUCLEOTIDE SEQUENCE [LARGE SCALE GENOMIC DNA]</scope>
    <source>
        <strain evidence="4 5">DSM 45791</strain>
    </source>
</reference>
<feature type="domain" description="Tyr recombinase" evidence="3">
    <location>
        <begin position="178"/>
        <end position="386"/>
    </location>
</feature>
<dbReference type="InterPro" id="IPR002104">
    <property type="entry name" value="Integrase_catalytic"/>
</dbReference>